<organism evidence="3 4">
    <name type="scientific">Arthrobacter hankyongi</name>
    <dbReference type="NCBI Taxonomy" id="2904801"/>
    <lineage>
        <taxon>Bacteria</taxon>
        <taxon>Bacillati</taxon>
        <taxon>Actinomycetota</taxon>
        <taxon>Actinomycetes</taxon>
        <taxon>Micrococcales</taxon>
        <taxon>Micrococcaceae</taxon>
        <taxon>Arthrobacter</taxon>
    </lineage>
</organism>
<keyword evidence="2" id="KW-0472">Membrane</keyword>
<protein>
    <submittedName>
        <fullName evidence="3">Uncharacterized protein</fullName>
    </submittedName>
</protein>
<dbReference type="Proteomes" id="UP001165368">
    <property type="component" value="Unassembled WGS sequence"/>
</dbReference>
<evidence type="ECO:0000313" key="4">
    <source>
        <dbReference type="Proteomes" id="UP001165368"/>
    </source>
</evidence>
<accession>A0ABS9L7Q6</accession>
<feature type="transmembrane region" description="Helical" evidence="2">
    <location>
        <begin position="14"/>
        <end position="32"/>
    </location>
</feature>
<feature type="region of interest" description="Disordered" evidence="1">
    <location>
        <begin position="180"/>
        <end position="202"/>
    </location>
</feature>
<comment type="caution">
    <text evidence="3">The sequence shown here is derived from an EMBL/GenBank/DDBJ whole genome shotgun (WGS) entry which is preliminary data.</text>
</comment>
<sequence>MDIQSWDWGSVPDWLAAIGTLAAVVFALAVATRDAKRLEVEQYQAARDREVFRQEQQEQAAQRKRRLAAQVTLITEETALMAIGMADVLKPNFETFVQRNYTVHNGGEEPIFMATVVDNFPMDGNLAGDYEARTIETWNVIEPDGRRTTAATIDPAAPSRREVQFNDGAGHRWQRQELGELREVSPDVPGQVGSGDTSPVTA</sequence>
<reference evidence="3" key="1">
    <citation type="submission" date="2022-01" db="EMBL/GenBank/DDBJ databases">
        <authorList>
            <person name="Jo J.-H."/>
            <person name="Im W.-T."/>
        </authorList>
    </citation>
    <scope>NUCLEOTIDE SEQUENCE</scope>
    <source>
        <strain evidence="3">I2-34</strain>
    </source>
</reference>
<name>A0ABS9L7Q6_9MICC</name>
<evidence type="ECO:0000256" key="1">
    <source>
        <dbReference type="SAM" id="MobiDB-lite"/>
    </source>
</evidence>
<dbReference type="EMBL" id="JAKLTQ010000008">
    <property type="protein sequence ID" value="MCG2622699.1"/>
    <property type="molecule type" value="Genomic_DNA"/>
</dbReference>
<evidence type="ECO:0000256" key="2">
    <source>
        <dbReference type="SAM" id="Phobius"/>
    </source>
</evidence>
<dbReference type="RefSeq" id="WP_237821261.1">
    <property type="nucleotide sequence ID" value="NZ_JAKLTQ010000008.1"/>
</dbReference>
<proteinExistence type="predicted"/>
<keyword evidence="4" id="KW-1185">Reference proteome</keyword>
<gene>
    <name evidence="3" type="ORF">LVY72_12375</name>
</gene>
<keyword evidence="2" id="KW-1133">Transmembrane helix</keyword>
<evidence type="ECO:0000313" key="3">
    <source>
        <dbReference type="EMBL" id="MCG2622699.1"/>
    </source>
</evidence>
<keyword evidence="2" id="KW-0812">Transmembrane</keyword>